<dbReference type="RefSeq" id="XP_069209601.1">
    <property type="nucleotide sequence ID" value="XM_069352183.1"/>
</dbReference>
<comment type="caution">
    <text evidence="4">The sequence shown here is derived from an EMBL/GenBank/DDBJ whole genome shotgun (WGS) entry which is preliminary data.</text>
</comment>
<feature type="domain" description="Telomerase activating protein Est1-like N-terminal" evidence="3">
    <location>
        <begin position="108"/>
        <end position="246"/>
    </location>
</feature>
<evidence type="ECO:0000259" key="2">
    <source>
        <dbReference type="Pfam" id="PF10373"/>
    </source>
</evidence>
<gene>
    <name evidence="4" type="ORF">Q8F55_003653</name>
</gene>
<feature type="region of interest" description="Disordered" evidence="1">
    <location>
        <begin position="1"/>
        <end position="49"/>
    </location>
</feature>
<keyword evidence="5" id="KW-1185">Reference proteome</keyword>
<evidence type="ECO:0000313" key="4">
    <source>
        <dbReference type="EMBL" id="KAL1409657.1"/>
    </source>
</evidence>
<dbReference type="InterPro" id="IPR011990">
    <property type="entry name" value="TPR-like_helical_dom_sf"/>
</dbReference>
<dbReference type="Pfam" id="PF10373">
    <property type="entry name" value="EST1_DNA_bind"/>
    <property type="match status" value="1"/>
</dbReference>
<evidence type="ECO:0000256" key="1">
    <source>
        <dbReference type="SAM" id="MobiDB-lite"/>
    </source>
</evidence>
<accession>A0ABR3Q5B6</accession>
<dbReference type="PANTHER" id="PTHR15696">
    <property type="entry name" value="SMG-7 SUPPRESSOR WITH MORPHOLOGICAL EFFECT ON GENITALIA PROTEIN 7"/>
    <property type="match status" value="1"/>
</dbReference>
<dbReference type="EMBL" id="JBBXJM010000003">
    <property type="protein sequence ID" value="KAL1409657.1"/>
    <property type="molecule type" value="Genomic_DNA"/>
</dbReference>
<dbReference type="Pfam" id="PF10374">
    <property type="entry name" value="EST1"/>
    <property type="match status" value="1"/>
</dbReference>
<organism evidence="4 5">
    <name type="scientific">Vanrija albida</name>
    <dbReference type="NCBI Taxonomy" id="181172"/>
    <lineage>
        <taxon>Eukaryota</taxon>
        <taxon>Fungi</taxon>
        <taxon>Dikarya</taxon>
        <taxon>Basidiomycota</taxon>
        <taxon>Agaricomycotina</taxon>
        <taxon>Tremellomycetes</taxon>
        <taxon>Trichosporonales</taxon>
        <taxon>Trichosporonaceae</taxon>
        <taxon>Vanrija</taxon>
    </lineage>
</organism>
<dbReference type="InterPro" id="IPR019458">
    <property type="entry name" value="Est1-like_N"/>
</dbReference>
<protein>
    <recommendedName>
        <fullName evidence="6">DNA/RNA-binding domain-containing protein</fullName>
    </recommendedName>
</protein>
<reference evidence="4 5" key="1">
    <citation type="submission" date="2023-08" db="EMBL/GenBank/DDBJ databases">
        <title>Annotated Genome Sequence of Vanrija albida AlHP1.</title>
        <authorList>
            <person name="Herzog R."/>
        </authorList>
    </citation>
    <scope>NUCLEOTIDE SEQUENCE [LARGE SCALE GENOMIC DNA]</scope>
    <source>
        <strain evidence="4 5">AlHP1</strain>
    </source>
</reference>
<evidence type="ECO:0000259" key="3">
    <source>
        <dbReference type="Pfam" id="PF10374"/>
    </source>
</evidence>
<name>A0ABR3Q5B6_9TREE</name>
<proteinExistence type="predicted"/>
<feature type="compositionally biased region" description="Low complexity" evidence="1">
    <location>
        <begin position="807"/>
        <end position="825"/>
    </location>
</feature>
<dbReference type="InterPro" id="IPR045153">
    <property type="entry name" value="Est1/Ebs1-like"/>
</dbReference>
<feature type="compositionally biased region" description="Basic and acidic residues" evidence="1">
    <location>
        <begin position="27"/>
        <end position="38"/>
    </location>
</feature>
<dbReference type="PANTHER" id="PTHR15696:SF36">
    <property type="entry name" value="NONSENSE-MEDIATED MRNA DECAY FACTOR"/>
    <property type="match status" value="1"/>
</dbReference>
<dbReference type="Gene3D" id="1.25.40.10">
    <property type="entry name" value="Tetratricopeptide repeat domain"/>
    <property type="match status" value="1"/>
</dbReference>
<evidence type="ECO:0000313" key="5">
    <source>
        <dbReference type="Proteomes" id="UP001565368"/>
    </source>
</evidence>
<dbReference type="GeneID" id="95984696"/>
<feature type="region of interest" description="Disordered" evidence="1">
    <location>
        <begin position="734"/>
        <end position="909"/>
    </location>
</feature>
<dbReference type="InterPro" id="IPR018834">
    <property type="entry name" value="DNA/RNA-bd_Est1-type"/>
</dbReference>
<feature type="domain" description="DNA/RNA-binding" evidence="2">
    <location>
        <begin position="272"/>
        <end position="589"/>
    </location>
</feature>
<dbReference type="Proteomes" id="UP001565368">
    <property type="component" value="Unassembled WGS sequence"/>
</dbReference>
<feature type="compositionally biased region" description="Pro residues" evidence="1">
    <location>
        <begin position="831"/>
        <end position="856"/>
    </location>
</feature>
<evidence type="ECO:0008006" key="6">
    <source>
        <dbReference type="Google" id="ProtNLM"/>
    </source>
</evidence>
<dbReference type="SUPFAM" id="SSF48452">
    <property type="entry name" value="TPR-like"/>
    <property type="match status" value="1"/>
</dbReference>
<sequence>MPGPSGHSRRRGRGARSTTRGVASSESTDHLARPHDGDAAADDDEGSVQLSATDLFQNAQEAAAELKSALKTSPPWSREAESLRQRARNAYLAVLFQHPQSPHAQSIDLLWLNTTYSIIAAYRDITARIETVLPPPGQRRGNGGSKHGADPVADLRRTLARFRSALVAEDTFYRSLIVRVVAFYRLQDRTQDRLALVGLPIPPAADENSPGLAPPLSREEAEKKLGIVYKGLICLGDLERYKEQYSERARREAREGHDASRGADAADKFSNATTYYEVARGLQPDNGIAFNQLAVIDGYLGDNFHCAYHYFRALAVQQPFPSGEQNLERVFKKVFDRWRASRHADADEGRADETRDDGDAFKKDLLIALSIVFLKAGTSHLAAFNASLLEQFTHLLRARKVLSEAIVKTTAMVIGSHWHARLGPSAPTRGAPAEGPKLAERRQAVEELSLGFLFTMFTALVTVAADEIEDLLHSRGTADDSAIAEDDDPASDTDADGMMALAQNITAVVRRILPALRIVSRWIKANLKYIARESWSHNPDLSAALATFWHDYKRLMIALARLFPLAQLPGLDQPLEEDIDMKGFLPLRRGRSVNGGAEFADQCDEVDDAPRHGVHPNEEQLMRIGDLLVDVKLLMQTEAGATLLNTGTGQEPAALPDDSISVSVSTETEDDPVELAMRATLTEGSSSVGGDDQQGYDDDDEVIVWGRSTPVVHETFPSGPQSGQTAHELLQNLSLGGKQPHPSVRAAPSKPAPMLFGGDISGAGSIWTMSREESQKGVQRTGPPHPGPPLQGRPISAIWGTDQHLPQTPRQPQHFSQQQQQQPLPASTWGAPPPPGLSPHPPGISPHPPGLSPHPPGAWAQAPLAAQQRGYPSPNVWPSTDPNGPTWGPPAPEFPSRQGAPQWPMYHNS</sequence>